<protein>
    <submittedName>
        <fullName evidence="3">Sulfur carrier protein ThiS adenylyltransferase</fullName>
        <ecNumber evidence="3">2.7.7.73</ecNumber>
    </submittedName>
</protein>
<organism evidence="3 4">
    <name type="scientific">Kingella potus</name>
    <dbReference type="NCBI Taxonomy" id="265175"/>
    <lineage>
        <taxon>Bacteria</taxon>
        <taxon>Pseudomonadati</taxon>
        <taxon>Pseudomonadota</taxon>
        <taxon>Betaproteobacteria</taxon>
        <taxon>Neisseriales</taxon>
        <taxon>Neisseriaceae</taxon>
        <taxon>Kingella</taxon>
    </lineage>
</organism>
<dbReference type="EC" id="2.7.7.73" evidence="3"/>
<dbReference type="SUPFAM" id="SSF69572">
    <property type="entry name" value="Activating enzymes of the ubiquitin-like proteins"/>
    <property type="match status" value="1"/>
</dbReference>
<dbReference type="RefSeq" id="WP_115307943.1">
    <property type="nucleotide sequence ID" value="NZ_UGJJ01000001.1"/>
</dbReference>
<keyword evidence="3" id="KW-0808">Transferase</keyword>
<dbReference type="InterPro" id="IPR035985">
    <property type="entry name" value="Ubiquitin-activating_enz"/>
</dbReference>
<feature type="domain" description="THIF-type NAD/FAD binding fold" evidence="2">
    <location>
        <begin position="9"/>
        <end position="244"/>
    </location>
</feature>
<keyword evidence="4" id="KW-1185">Reference proteome</keyword>
<dbReference type="GO" id="GO:0008146">
    <property type="term" value="F:sulfotransferase activity"/>
    <property type="evidence" value="ECO:0007669"/>
    <property type="project" value="TreeGrafter"/>
</dbReference>
<dbReference type="AlphaFoldDB" id="A0A377R0T9"/>
<dbReference type="FunFam" id="3.40.50.720:FF:000080">
    <property type="entry name" value="Thiazole biosynthesis adenylyltransferase ThiF"/>
    <property type="match status" value="1"/>
</dbReference>
<dbReference type="GO" id="GO:0016779">
    <property type="term" value="F:nucleotidyltransferase activity"/>
    <property type="evidence" value="ECO:0007669"/>
    <property type="project" value="UniProtKB-KW"/>
</dbReference>
<dbReference type="PANTHER" id="PTHR10953">
    <property type="entry name" value="UBIQUITIN-ACTIVATING ENZYME E1"/>
    <property type="match status" value="1"/>
</dbReference>
<accession>A0A377R0T9</accession>
<dbReference type="Proteomes" id="UP000254293">
    <property type="component" value="Unassembled WGS sequence"/>
</dbReference>
<evidence type="ECO:0000259" key="2">
    <source>
        <dbReference type="Pfam" id="PF00899"/>
    </source>
</evidence>
<dbReference type="Pfam" id="PF00899">
    <property type="entry name" value="ThiF"/>
    <property type="match status" value="1"/>
</dbReference>
<dbReference type="PANTHER" id="PTHR10953:SF102">
    <property type="entry name" value="ADENYLYLTRANSFERASE AND SULFURTRANSFERASE MOCS3"/>
    <property type="match status" value="1"/>
</dbReference>
<evidence type="ECO:0000313" key="4">
    <source>
        <dbReference type="Proteomes" id="UP000254293"/>
    </source>
</evidence>
<proteinExistence type="inferred from homology"/>
<dbReference type="Gene3D" id="3.40.50.720">
    <property type="entry name" value="NAD(P)-binding Rossmann-like Domain"/>
    <property type="match status" value="1"/>
</dbReference>
<dbReference type="GO" id="GO:0004792">
    <property type="term" value="F:thiosulfate-cyanide sulfurtransferase activity"/>
    <property type="evidence" value="ECO:0007669"/>
    <property type="project" value="TreeGrafter"/>
</dbReference>
<name>A0A377R0T9_9NEIS</name>
<dbReference type="OrthoDB" id="9804286at2"/>
<dbReference type="InterPro" id="IPR045886">
    <property type="entry name" value="ThiF/MoeB/HesA"/>
</dbReference>
<dbReference type="CDD" id="cd00757">
    <property type="entry name" value="ThiF_MoeB_HesA_family"/>
    <property type="match status" value="1"/>
</dbReference>
<reference evidence="3 4" key="1">
    <citation type="submission" date="2018-06" db="EMBL/GenBank/DDBJ databases">
        <authorList>
            <consortium name="Pathogen Informatics"/>
            <person name="Doyle S."/>
        </authorList>
    </citation>
    <scope>NUCLEOTIDE SEQUENCE [LARGE SCALE GENOMIC DNA]</scope>
    <source>
        <strain evidence="3 4">NCTC13336</strain>
    </source>
</reference>
<evidence type="ECO:0000256" key="1">
    <source>
        <dbReference type="ARBA" id="ARBA00009919"/>
    </source>
</evidence>
<keyword evidence="3" id="KW-0548">Nucleotidyltransferase</keyword>
<dbReference type="InterPro" id="IPR000594">
    <property type="entry name" value="ThiF_NAD_FAD-bd"/>
</dbReference>
<dbReference type="GO" id="GO:0008641">
    <property type="term" value="F:ubiquitin-like modifier activating enzyme activity"/>
    <property type="evidence" value="ECO:0007669"/>
    <property type="project" value="InterPro"/>
</dbReference>
<dbReference type="GO" id="GO:0005829">
    <property type="term" value="C:cytosol"/>
    <property type="evidence" value="ECO:0007669"/>
    <property type="project" value="TreeGrafter"/>
</dbReference>
<sequence length="250" mass="26095">MDDRDLLRYSRHILLDEIGIEGQEKLLSATVFAVGCGGLGAAALPYLAAAGIGHIVLADGDAVDDTNLQRQTAFGEADIGRNKAQTLAGRLKSGNSRCQTTALPRFLDEDALVEQAAQADIVLDCSDNFATRQAVNRVCVRLRKPLVSGAAVRFDGQLAAYRADLPGSPCYACLFDGETADDGACALFGVFAPLVGIIGTMQAAAALNILLDTGKAAHGVLQTYNALSGQWHTFAIPKDPGCRVCGGASA</sequence>
<evidence type="ECO:0000313" key="3">
    <source>
        <dbReference type="EMBL" id="STR00709.1"/>
    </source>
</evidence>
<comment type="similarity">
    <text evidence="1">Belongs to the HesA/MoeB/ThiF family.</text>
</comment>
<gene>
    <name evidence="3" type="primary">thiF</name>
    <name evidence="3" type="ORF">NCTC13336_00921</name>
</gene>
<dbReference type="EMBL" id="UGJJ01000001">
    <property type="protein sequence ID" value="STR00709.1"/>
    <property type="molecule type" value="Genomic_DNA"/>
</dbReference>